<comment type="caution">
    <text evidence="2">The sequence shown here is derived from an EMBL/GenBank/DDBJ whole genome shotgun (WGS) entry which is preliminary data.</text>
</comment>
<organism evidence="2 3">
    <name type="scientific">Nocardia rhizosphaerae</name>
    <dbReference type="NCBI Taxonomy" id="1691571"/>
    <lineage>
        <taxon>Bacteria</taxon>
        <taxon>Bacillati</taxon>
        <taxon>Actinomycetota</taxon>
        <taxon>Actinomycetes</taxon>
        <taxon>Mycobacteriales</taxon>
        <taxon>Nocardiaceae</taxon>
        <taxon>Nocardia</taxon>
    </lineage>
</organism>
<feature type="compositionally biased region" description="Low complexity" evidence="1">
    <location>
        <begin position="178"/>
        <end position="199"/>
    </location>
</feature>
<dbReference type="Proteomes" id="UP001595767">
    <property type="component" value="Unassembled WGS sequence"/>
</dbReference>
<reference evidence="3" key="1">
    <citation type="journal article" date="2019" name="Int. J. Syst. Evol. Microbiol.">
        <title>The Global Catalogue of Microorganisms (GCM) 10K type strain sequencing project: providing services to taxonomists for standard genome sequencing and annotation.</title>
        <authorList>
            <consortium name="The Broad Institute Genomics Platform"/>
            <consortium name="The Broad Institute Genome Sequencing Center for Infectious Disease"/>
            <person name="Wu L."/>
            <person name="Ma J."/>
        </authorList>
    </citation>
    <scope>NUCLEOTIDE SEQUENCE [LARGE SCALE GENOMIC DNA]</scope>
    <source>
        <strain evidence="3">CGMCC 4.7204</strain>
    </source>
</reference>
<name>A0ABV8LAJ5_9NOCA</name>
<accession>A0ABV8LAJ5</accession>
<dbReference type="EMBL" id="JBHSBA010000014">
    <property type="protein sequence ID" value="MFC4127389.1"/>
    <property type="molecule type" value="Genomic_DNA"/>
</dbReference>
<evidence type="ECO:0000313" key="3">
    <source>
        <dbReference type="Proteomes" id="UP001595767"/>
    </source>
</evidence>
<evidence type="ECO:0000313" key="2">
    <source>
        <dbReference type="EMBL" id="MFC4127389.1"/>
    </source>
</evidence>
<keyword evidence="3" id="KW-1185">Reference proteome</keyword>
<proteinExistence type="predicted"/>
<gene>
    <name evidence="2" type="ORF">ACFOW8_20885</name>
</gene>
<protein>
    <submittedName>
        <fullName evidence="2">Uncharacterized protein</fullName>
    </submittedName>
</protein>
<dbReference type="RefSeq" id="WP_378552739.1">
    <property type="nucleotide sequence ID" value="NZ_JBHSBA010000014.1"/>
</dbReference>
<feature type="region of interest" description="Disordered" evidence="1">
    <location>
        <begin position="152"/>
        <end position="199"/>
    </location>
</feature>
<evidence type="ECO:0000256" key="1">
    <source>
        <dbReference type="SAM" id="MobiDB-lite"/>
    </source>
</evidence>
<sequence>MTKLTTTPTSADLTADNAGRTITGLALPYGPTGRTSAGPVNVAPGAISLPADLRRVKLFRDHSNAGGQPVGFATAANSDTGGLTMSFRVGPGPDGDQALADAAGVRDALSVELSNVQLSPDRRTVISAQLSAVALVPVPAFDDARVTDVTAAQTQEETPVELNYDPAPENGPAPVAGPEPATASAPVTAPAAPAENGPQAPQITAAAAPVGLPTTTAPRPMSLDNVTETLHAVRQGDLSLTAALADITRSANPWVSPDGWVGEVWDGVAYQREIVPLLTRRALTHWKASGWRWVTKPTVGDYAGDKTEIPTNPVATELVSVEASRLAGGHDLDRKFWDFNDHEFIRSYWAAMAESYAVVSDQRAATFVTTNAAPVMESDGVTEASEASLLKAVARGIHAIKYGPRRARATFALVNPDDYLDLMDITDLDVPAWLELFAFTPNRLTPSELVPAGKVIVGAKPAATFYELGGSPIRVEAVELARGGRDAAVFGYYATLLNDDGGLVSVNYTPAP</sequence>
<dbReference type="SUPFAM" id="SSF56563">
    <property type="entry name" value="Major capsid protein gp5"/>
    <property type="match status" value="1"/>
</dbReference>